<dbReference type="AlphaFoldDB" id="A0A1C7LV99"/>
<reference evidence="5 6" key="1">
    <citation type="submission" date="2016-03" db="EMBL/GenBank/DDBJ databases">
        <title>Whole genome sequencing of Grifola frondosa 9006-11.</title>
        <authorList>
            <person name="Min B."/>
            <person name="Park H."/>
            <person name="Kim J.-G."/>
            <person name="Cho H."/>
            <person name="Oh Y.-L."/>
            <person name="Kong W.-S."/>
            <person name="Choi I.-G."/>
        </authorList>
    </citation>
    <scope>NUCLEOTIDE SEQUENCE [LARGE SCALE GENOMIC DNA]</scope>
    <source>
        <strain evidence="5 6">9006-11</strain>
    </source>
</reference>
<dbReference type="Proteomes" id="UP000092993">
    <property type="component" value="Unassembled WGS sequence"/>
</dbReference>
<dbReference type="Gene3D" id="3.40.50.1820">
    <property type="entry name" value="alpha/beta hydrolase"/>
    <property type="match status" value="2"/>
</dbReference>
<name>A0A1C7LV99_GRIFR</name>
<dbReference type="OrthoDB" id="408631at2759"/>
<dbReference type="InterPro" id="IPR002018">
    <property type="entry name" value="CarbesteraseB"/>
</dbReference>
<evidence type="ECO:0000313" key="6">
    <source>
        <dbReference type="Proteomes" id="UP000092993"/>
    </source>
</evidence>
<evidence type="ECO:0000256" key="2">
    <source>
        <dbReference type="ARBA" id="ARBA00022801"/>
    </source>
</evidence>
<dbReference type="EMBL" id="LUGG01000027">
    <property type="protein sequence ID" value="OBZ66764.1"/>
    <property type="molecule type" value="Genomic_DNA"/>
</dbReference>
<dbReference type="STRING" id="5627.A0A1C7LV99"/>
<evidence type="ECO:0000256" key="3">
    <source>
        <dbReference type="RuleBase" id="RU361235"/>
    </source>
</evidence>
<keyword evidence="6" id="KW-1185">Reference proteome</keyword>
<dbReference type="EC" id="3.1.1.-" evidence="3"/>
<comment type="caution">
    <text evidence="5">The sequence shown here is derived from an EMBL/GenBank/DDBJ whole genome shotgun (WGS) entry which is preliminary data.</text>
</comment>
<feature type="domain" description="Carboxylesterase type B" evidence="4">
    <location>
        <begin position="283"/>
        <end position="615"/>
    </location>
</feature>
<comment type="similarity">
    <text evidence="1 3">Belongs to the type-B carboxylesterase/lipase family.</text>
</comment>
<dbReference type="InterPro" id="IPR029058">
    <property type="entry name" value="AB_hydrolase_fold"/>
</dbReference>
<proteinExistence type="inferred from homology"/>
<keyword evidence="2 3" id="KW-0378">Hydrolase</keyword>
<dbReference type="Pfam" id="PF00135">
    <property type="entry name" value="COesterase"/>
    <property type="match status" value="2"/>
</dbReference>
<evidence type="ECO:0000256" key="1">
    <source>
        <dbReference type="ARBA" id="ARBA00005964"/>
    </source>
</evidence>
<dbReference type="GO" id="GO:0016787">
    <property type="term" value="F:hydrolase activity"/>
    <property type="evidence" value="ECO:0007669"/>
    <property type="project" value="UniProtKB-KW"/>
</dbReference>
<dbReference type="InterPro" id="IPR050309">
    <property type="entry name" value="Type-B_Carboxylest/Lipase"/>
</dbReference>
<accession>A0A1C7LV99</accession>
<organism evidence="5 6">
    <name type="scientific">Grifola frondosa</name>
    <name type="common">Maitake</name>
    <name type="synonym">Polyporus frondosus</name>
    <dbReference type="NCBI Taxonomy" id="5627"/>
    <lineage>
        <taxon>Eukaryota</taxon>
        <taxon>Fungi</taxon>
        <taxon>Dikarya</taxon>
        <taxon>Basidiomycota</taxon>
        <taxon>Agaricomycotina</taxon>
        <taxon>Agaricomycetes</taxon>
        <taxon>Polyporales</taxon>
        <taxon>Grifolaceae</taxon>
        <taxon>Grifola</taxon>
    </lineage>
</organism>
<gene>
    <name evidence="5" type="primary">LIP4_0</name>
    <name evidence="5" type="ORF">A0H81_13076</name>
</gene>
<dbReference type="PANTHER" id="PTHR11559">
    <property type="entry name" value="CARBOXYLESTERASE"/>
    <property type="match status" value="1"/>
</dbReference>
<evidence type="ECO:0000259" key="4">
    <source>
        <dbReference type="Pfam" id="PF00135"/>
    </source>
</evidence>
<feature type="domain" description="Carboxylesterase type B" evidence="4">
    <location>
        <begin position="179"/>
        <end position="276"/>
    </location>
</feature>
<evidence type="ECO:0000313" key="5">
    <source>
        <dbReference type="EMBL" id="OBZ66764.1"/>
    </source>
</evidence>
<dbReference type="SUPFAM" id="SSF53474">
    <property type="entry name" value="alpha/beta-Hydrolases"/>
    <property type="match status" value="1"/>
</dbReference>
<dbReference type="InterPro" id="IPR019826">
    <property type="entry name" value="Carboxylesterase_B_AS"/>
</dbReference>
<dbReference type="PROSITE" id="PS00122">
    <property type="entry name" value="CARBOXYLESTERASE_B_1"/>
    <property type="match status" value="1"/>
</dbReference>
<sequence>MELSLYQLAGATQSRARRPCYKLENEYIDVGTVAGTTTILRWRRMLGATSTHFRGGMINEKSDDVALLPPRRCRTTVELRQITTTLGLTCTTLSGAAPQQRPKGGQFIRVFVINYIRAFMLAQHCLSRRSELDAAPRVTLTTPSLALIAHAINSSFLLFALQASQSAVSESSTASSSYPVVQLDAATVIGKTNGSVTSFLGIPFAEPPTGSLRLQLPRLITSYNGTINATIYAGPCIHLGALPMVSGVPESEDCLNINIMTPAGIDSNAKLPVLVLTEEIIVAVFGFLAGQEVKDAGIGNLGLHDQRTALTWVQQHISAFGGDPTKVTIWGESAGSMSVAMQMLTNDGNTEGLFRAACMNSGSPIPTGDITKLQASYDVMVSQTGCSNSTNTLDCLRNSPYELLLEVATNYTIAVGYTTLNNPWTPHADGVFLKDHPQLLLAEGSIANVPFIAGDTRDEGTIFSLANLNVTTDEEFEVYIQQVYYADTSLAALAPLFEAYPSNPAVGSPYGMGNASAFTPEYKRMASLQGDLFFQGPRRFLLDQRSAKQPTWSFISDRNVSAGLGAPHSSDLLNAFTGGDMADYIVRFVATLNPNGDGALYWPQYDSDQRQVLTFLDGDPALNIGTDKARMAGTRLLTRLSLADPI</sequence>
<protein>
    <recommendedName>
        <fullName evidence="3">Carboxylic ester hydrolase</fullName>
        <ecNumber evidence="3">3.1.1.-</ecNumber>
    </recommendedName>
</protein>
<dbReference type="OMA" id="GCAGKAD"/>